<keyword evidence="2" id="KW-1185">Reference proteome</keyword>
<gene>
    <name evidence="1" type="ORF">PHLCEN_2v4311</name>
</gene>
<proteinExistence type="predicted"/>
<protein>
    <submittedName>
        <fullName evidence="1">Uncharacterized protein</fullName>
    </submittedName>
</protein>
<dbReference type="EMBL" id="MLYV02000434">
    <property type="protein sequence ID" value="PSR97572.1"/>
    <property type="molecule type" value="Genomic_DNA"/>
</dbReference>
<sequence length="62" mass="6726">PPSSQIRACAAAALATSEEEQWEITNDAEADKLLDEEEGDKQVADNHLTITMIIDCHVVSMA</sequence>
<comment type="caution">
    <text evidence="1">The sequence shown here is derived from an EMBL/GenBank/DDBJ whole genome shotgun (WGS) entry which is preliminary data.</text>
</comment>
<organism evidence="1 2">
    <name type="scientific">Hermanssonia centrifuga</name>
    <dbReference type="NCBI Taxonomy" id="98765"/>
    <lineage>
        <taxon>Eukaryota</taxon>
        <taxon>Fungi</taxon>
        <taxon>Dikarya</taxon>
        <taxon>Basidiomycota</taxon>
        <taxon>Agaricomycotina</taxon>
        <taxon>Agaricomycetes</taxon>
        <taxon>Polyporales</taxon>
        <taxon>Meruliaceae</taxon>
        <taxon>Hermanssonia</taxon>
    </lineage>
</organism>
<feature type="non-terminal residue" evidence="1">
    <location>
        <position position="1"/>
    </location>
</feature>
<evidence type="ECO:0000313" key="2">
    <source>
        <dbReference type="Proteomes" id="UP000186601"/>
    </source>
</evidence>
<name>A0A2R6PVI8_9APHY</name>
<dbReference type="Proteomes" id="UP000186601">
    <property type="component" value="Unassembled WGS sequence"/>
</dbReference>
<reference evidence="1 2" key="1">
    <citation type="submission" date="2018-02" db="EMBL/GenBank/DDBJ databases">
        <title>Genome sequence of the basidiomycete white-rot fungus Phlebia centrifuga.</title>
        <authorList>
            <person name="Granchi Z."/>
            <person name="Peng M."/>
            <person name="de Vries R.P."/>
            <person name="Hilden K."/>
            <person name="Makela M.R."/>
            <person name="Grigoriev I."/>
            <person name="Riley R."/>
        </authorList>
    </citation>
    <scope>NUCLEOTIDE SEQUENCE [LARGE SCALE GENOMIC DNA]</scope>
    <source>
        <strain evidence="1 2">FBCC195</strain>
    </source>
</reference>
<evidence type="ECO:0000313" key="1">
    <source>
        <dbReference type="EMBL" id="PSR97572.1"/>
    </source>
</evidence>
<accession>A0A2R6PVI8</accession>
<dbReference type="AlphaFoldDB" id="A0A2R6PVI8"/>